<feature type="non-terminal residue" evidence="1">
    <location>
        <position position="1"/>
    </location>
</feature>
<accession>A0ACC1LKM1</accession>
<gene>
    <name evidence="1" type="ORF">H4S07_002359</name>
</gene>
<name>A0ACC1LKM1_9FUNG</name>
<dbReference type="EMBL" id="JANBUP010000567">
    <property type="protein sequence ID" value="KAJ2810968.1"/>
    <property type="molecule type" value="Genomic_DNA"/>
</dbReference>
<keyword evidence="2" id="KW-1185">Reference proteome</keyword>
<feature type="non-terminal residue" evidence="1">
    <location>
        <position position="270"/>
    </location>
</feature>
<proteinExistence type="predicted"/>
<reference evidence="1" key="1">
    <citation type="submission" date="2022-07" db="EMBL/GenBank/DDBJ databases">
        <title>Phylogenomic reconstructions and comparative analyses of Kickxellomycotina fungi.</title>
        <authorList>
            <person name="Reynolds N.K."/>
            <person name="Stajich J.E."/>
            <person name="Barry K."/>
            <person name="Grigoriev I.V."/>
            <person name="Crous P."/>
            <person name="Smith M.E."/>
        </authorList>
    </citation>
    <scope>NUCLEOTIDE SEQUENCE</scope>
    <source>
        <strain evidence="1">CBS 102833</strain>
    </source>
</reference>
<evidence type="ECO:0000313" key="1">
    <source>
        <dbReference type="EMBL" id="KAJ2810968.1"/>
    </source>
</evidence>
<comment type="caution">
    <text evidence="1">The sequence shown here is derived from an EMBL/GenBank/DDBJ whole genome shotgun (WGS) entry which is preliminary data.</text>
</comment>
<protein>
    <submittedName>
        <fullName evidence="1">Uncharacterized protein</fullName>
    </submittedName>
</protein>
<sequence>DNNFGKQDQYTIKDSAPTAFAKSNARKDKLSVPTPVRQGVQDPSRGLSISGQGKSAQTCSNRDTATALNQQHTFRAPPSSGLVIAGKSSTTKQSKPKDKPYRQQKQQHNGTARKRANSSASLEIVGAAPQPKSRHQRQHQPASTKAANIGSEVSISGTAQPAPASKLDANLPPTHVQQEAGNGADAKRLKISGERKKRSLFGYRMESMLMHNAVSSNNHSASSHEPQGQPRAADNVKAVAMDVNSPVVMQTTPTQCPVGLASTAPTNDSS</sequence>
<dbReference type="Proteomes" id="UP001140096">
    <property type="component" value="Unassembled WGS sequence"/>
</dbReference>
<evidence type="ECO:0000313" key="2">
    <source>
        <dbReference type="Proteomes" id="UP001140096"/>
    </source>
</evidence>
<organism evidence="1 2">
    <name type="scientific">Coemansia furcata</name>
    <dbReference type="NCBI Taxonomy" id="417177"/>
    <lineage>
        <taxon>Eukaryota</taxon>
        <taxon>Fungi</taxon>
        <taxon>Fungi incertae sedis</taxon>
        <taxon>Zoopagomycota</taxon>
        <taxon>Kickxellomycotina</taxon>
        <taxon>Kickxellomycetes</taxon>
        <taxon>Kickxellales</taxon>
        <taxon>Kickxellaceae</taxon>
        <taxon>Coemansia</taxon>
    </lineage>
</organism>